<proteinExistence type="predicted"/>
<reference evidence="2" key="2">
    <citation type="submission" date="2025-09" db="UniProtKB">
        <authorList>
            <consortium name="Ensembl"/>
        </authorList>
    </citation>
    <scope>IDENTIFICATION</scope>
</reference>
<evidence type="ECO:0000313" key="2">
    <source>
        <dbReference type="Ensembl" id="ENSLLTP00000004331.1"/>
    </source>
</evidence>
<feature type="region of interest" description="Disordered" evidence="1">
    <location>
        <begin position="20"/>
        <end position="53"/>
    </location>
</feature>
<evidence type="ECO:0000256" key="1">
    <source>
        <dbReference type="SAM" id="MobiDB-lite"/>
    </source>
</evidence>
<name>A0A8C5RJQ7_LATLA</name>
<reference evidence="2" key="1">
    <citation type="submission" date="2025-08" db="UniProtKB">
        <authorList>
            <consortium name="Ensembl"/>
        </authorList>
    </citation>
    <scope>IDENTIFICATION</scope>
</reference>
<protein>
    <submittedName>
        <fullName evidence="2">Uncharacterized protein</fullName>
    </submittedName>
</protein>
<dbReference type="Proteomes" id="UP000694406">
    <property type="component" value="Unplaced"/>
</dbReference>
<dbReference type="AlphaFoldDB" id="A0A8C5RJQ7"/>
<keyword evidence="3" id="KW-1185">Reference proteome</keyword>
<dbReference type="Ensembl" id="ENSLLTT00000004511.1">
    <property type="protein sequence ID" value="ENSLLTP00000004331.1"/>
    <property type="gene ID" value="ENSLLTG00000003272.1"/>
</dbReference>
<feature type="region of interest" description="Disordered" evidence="1">
    <location>
        <begin position="110"/>
        <end position="134"/>
    </location>
</feature>
<organism evidence="2 3">
    <name type="scientific">Laticauda laticaudata</name>
    <name type="common">Blue-ringed sea krait</name>
    <name type="synonym">Blue-lipped sea krait</name>
    <dbReference type="NCBI Taxonomy" id="8630"/>
    <lineage>
        <taxon>Eukaryota</taxon>
        <taxon>Metazoa</taxon>
        <taxon>Chordata</taxon>
        <taxon>Craniata</taxon>
        <taxon>Vertebrata</taxon>
        <taxon>Euteleostomi</taxon>
        <taxon>Lepidosauria</taxon>
        <taxon>Squamata</taxon>
        <taxon>Bifurcata</taxon>
        <taxon>Unidentata</taxon>
        <taxon>Episquamata</taxon>
        <taxon>Toxicofera</taxon>
        <taxon>Serpentes</taxon>
        <taxon>Colubroidea</taxon>
        <taxon>Elapidae</taxon>
        <taxon>Laticaudinae</taxon>
        <taxon>Laticauda</taxon>
    </lineage>
</organism>
<accession>A0A8C5RJQ7</accession>
<sequence length="134" mass="14307">VSKPPSPGWLRVRKFTKRLSKPGTAAELRHSVSEAVRGSPAQGGFPLPEEPGKKKSCCSEHGWLQGLGIPSSSPPVFLLRKGPLFRSCTSKATEPSSMCREGVASSSGSVGAWLSSEEPERQMATCPWGAQKML</sequence>
<evidence type="ECO:0000313" key="3">
    <source>
        <dbReference type="Proteomes" id="UP000694406"/>
    </source>
</evidence>